<accession>A0A2P2N9Z7</accession>
<protein>
    <submittedName>
        <fullName evidence="1">Uncharacterized protein</fullName>
    </submittedName>
</protein>
<proteinExistence type="predicted"/>
<dbReference type="EMBL" id="GGEC01058782">
    <property type="protein sequence ID" value="MBX39266.1"/>
    <property type="molecule type" value="Transcribed_RNA"/>
</dbReference>
<organism evidence="1">
    <name type="scientific">Rhizophora mucronata</name>
    <name type="common">Asiatic mangrove</name>
    <dbReference type="NCBI Taxonomy" id="61149"/>
    <lineage>
        <taxon>Eukaryota</taxon>
        <taxon>Viridiplantae</taxon>
        <taxon>Streptophyta</taxon>
        <taxon>Embryophyta</taxon>
        <taxon>Tracheophyta</taxon>
        <taxon>Spermatophyta</taxon>
        <taxon>Magnoliopsida</taxon>
        <taxon>eudicotyledons</taxon>
        <taxon>Gunneridae</taxon>
        <taxon>Pentapetalae</taxon>
        <taxon>rosids</taxon>
        <taxon>fabids</taxon>
        <taxon>Malpighiales</taxon>
        <taxon>Rhizophoraceae</taxon>
        <taxon>Rhizophora</taxon>
    </lineage>
</organism>
<sequence>MSVITSAFLVHSISFSFSGSLKQSLVFVTTTFNSKSDWAGYINAVLSFRFILNVTNC</sequence>
<name>A0A2P2N9Z7_RHIMU</name>
<dbReference type="AlphaFoldDB" id="A0A2P2N9Z7"/>
<reference evidence="1" key="1">
    <citation type="submission" date="2018-02" db="EMBL/GenBank/DDBJ databases">
        <title>Rhizophora mucronata_Transcriptome.</title>
        <authorList>
            <person name="Meera S.P."/>
            <person name="Sreeshan A."/>
            <person name="Augustine A."/>
        </authorList>
    </citation>
    <scope>NUCLEOTIDE SEQUENCE</scope>
    <source>
        <tissue evidence="1">Leaf</tissue>
    </source>
</reference>
<evidence type="ECO:0000313" key="1">
    <source>
        <dbReference type="EMBL" id="MBX39266.1"/>
    </source>
</evidence>